<name>A0AAV2BC31_9ARAC</name>
<dbReference type="EMBL" id="CAXIEN010000335">
    <property type="protein sequence ID" value="CAL1293800.1"/>
    <property type="molecule type" value="Genomic_DNA"/>
</dbReference>
<dbReference type="AlphaFoldDB" id="A0AAV2BC31"/>
<evidence type="ECO:0000313" key="3">
    <source>
        <dbReference type="Proteomes" id="UP001497382"/>
    </source>
</evidence>
<evidence type="ECO:0000256" key="1">
    <source>
        <dbReference type="SAM" id="MobiDB-lite"/>
    </source>
</evidence>
<protein>
    <recommendedName>
        <fullName evidence="4">BAH domain-containing protein</fullName>
    </recommendedName>
</protein>
<evidence type="ECO:0008006" key="4">
    <source>
        <dbReference type="Google" id="ProtNLM"/>
    </source>
</evidence>
<dbReference type="Proteomes" id="UP001497382">
    <property type="component" value="Unassembled WGS sequence"/>
</dbReference>
<evidence type="ECO:0000313" key="2">
    <source>
        <dbReference type="EMBL" id="CAL1293800.1"/>
    </source>
</evidence>
<accession>A0AAV2BC31</accession>
<gene>
    <name evidence="2" type="ORF">LARSCL_LOCUS18403</name>
</gene>
<keyword evidence="3" id="KW-1185">Reference proteome</keyword>
<sequence length="480" mass="55915">MSDADSPSEDSGNKDEHDNYEELTGAVDTININDESSENENQMDDGSSENENQMDDGSDLPESPEATESRNNNSLKKALDELVQYFKEKKMLPDIVAELIQMKKLNTMILDLYDYDKGYEISFQKYEDDFEIFHGQYSYGVSLIEYIRDGEIPYEIFDKIYNYEYKLFYDGYVLCRLRIHFEQEDSMRSHFVLLRHTIQTINGECAMNCEADSSLDFETEKARLIYHYSPDLCLDPSPVVAEIIINNELNQHPFITPYLKHIIQNEKARREKGIREMCKKSASYSEPAPTKPKDDDWNFRSKEPSKEEEELSKMGSKAGRNPSILSYLKERRICYPDKDSYTGLHVEIENFVYEYDGCTRTGTVENIEDKLCIGVLGDQDYFYGAYKLDDRMKDYVAFYWWPIGSQEDLVLHVNAITKLELKLSRSKMKITHNRLFEERVEVSDGGVRIVRYKLENPVSQVILQQPEPISDDEDEDTDED</sequence>
<feature type="compositionally biased region" description="Basic and acidic residues" evidence="1">
    <location>
        <begin position="291"/>
        <end position="305"/>
    </location>
</feature>
<comment type="caution">
    <text evidence="2">The sequence shown here is derived from an EMBL/GenBank/DDBJ whole genome shotgun (WGS) entry which is preliminary data.</text>
</comment>
<feature type="region of interest" description="Disordered" evidence="1">
    <location>
        <begin position="1"/>
        <end position="74"/>
    </location>
</feature>
<feature type="region of interest" description="Disordered" evidence="1">
    <location>
        <begin position="279"/>
        <end position="317"/>
    </location>
</feature>
<reference evidence="2 3" key="1">
    <citation type="submission" date="2024-04" db="EMBL/GenBank/DDBJ databases">
        <authorList>
            <person name="Rising A."/>
            <person name="Reimegard J."/>
            <person name="Sonavane S."/>
            <person name="Akerstrom W."/>
            <person name="Nylinder S."/>
            <person name="Hedman E."/>
            <person name="Kallberg Y."/>
        </authorList>
    </citation>
    <scope>NUCLEOTIDE SEQUENCE [LARGE SCALE GENOMIC DNA]</scope>
</reference>
<feature type="compositionally biased region" description="Acidic residues" evidence="1">
    <location>
        <begin position="35"/>
        <end position="59"/>
    </location>
</feature>
<proteinExistence type="predicted"/>
<organism evidence="2 3">
    <name type="scientific">Larinioides sclopetarius</name>
    <dbReference type="NCBI Taxonomy" id="280406"/>
    <lineage>
        <taxon>Eukaryota</taxon>
        <taxon>Metazoa</taxon>
        <taxon>Ecdysozoa</taxon>
        <taxon>Arthropoda</taxon>
        <taxon>Chelicerata</taxon>
        <taxon>Arachnida</taxon>
        <taxon>Araneae</taxon>
        <taxon>Araneomorphae</taxon>
        <taxon>Entelegynae</taxon>
        <taxon>Araneoidea</taxon>
        <taxon>Araneidae</taxon>
        <taxon>Larinioides</taxon>
    </lineage>
</organism>